<evidence type="ECO:0000256" key="5">
    <source>
        <dbReference type="SAM" id="Phobius"/>
    </source>
</evidence>
<dbReference type="SMART" id="SM00228">
    <property type="entry name" value="PDZ"/>
    <property type="match status" value="1"/>
</dbReference>
<dbReference type="EMBL" id="CP003261">
    <property type="protein sequence ID" value="AGK97995.1"/>
    <property type="molecule type" value="Genomic_DNA"/>
</dbReference>
<reference evidence="7 8" key="1">
    <citation type="submission" date="2012-01" db="EMBL/GenBank/DDBJ databases">
        <title>Complete sequence of chromosome of Clostridium pasteurianum BC1.</title>
        <authorList>
            <consortium name="US DOE Joint Genome Institute"/>
            <person name="Lucas S."/>
            <person name="Han J."/>
            <person name="Lapidus A."/>
            <person name="Cheng J.-F."/>
            <person name="Goodwin L."/>
            <person name="Pitluck S."/>
            <person name="Peters L."/>
            <person name="Mikhailova N."/>
            <person name="Teshima H."/>
            <person name="Detter J.C."/>
            <person name="Han C."/>
            <person name="Tapia R."/>
            <person name="Land M."/>
            <person name="Hauser L."/>
            <person name="Kyrpides N."/>
            <person name="Ivanova N."/>
            <person name="Pagani I."/>
            <person name="Dunn J."/>
            <person name="Taghavi S."/>
            <person name="Francis A."/>
            <person name="van der Lelie D."/>
            <person name="Woyke T."/>
        </authorList>
    </citation>
    <scope>NUCLEOTIDE SEQUENCE [LARGE SCALE GENOMIC DNA]</scope>
    <source>
        <strain evidence="7 8">BC1</strain>
    </source>
</reference>
<dbReference type="SUPFAM" id="SSF50156">
    <property type="entry name" value="PDZ domain-like"/>
    <property type="match status" value="1"/>
</dbReference>
<dbReference type="Gene3D" id="2.30.42.10">
    <property type="match status" value="1"/>
</dbReference>
<evidence type="ECO:0000259" key="6">
    <source>
        <dbReference type="PROSITE" id="PS50106"/>
    </source>
</evidence>
<evidence type="ECO:0000256" key="4">
    <source>
        <dbReference type="SAM" id="MobiDB-lite"/>
    </source>
</evidence>
<evidence type="ECO:0000256" key="3">
    <source>
        <dbReference type="ARBA" id="ARBA00022801"/>
    </source>
</evidence>
<dbReference type="InterPro" id="IPR043504">
    <property type="entry name" value="Peptidase_S1_PA_chymotrypsin"/>
</dbReference>
<feature type="region of interest" description="Disordered" evidence="4">
    <location>
        <begin position="38"/>
        <end position="68"/>
    </location>
</feature>
<dbReference type="GO" id="GO:0004252">
    <property type="term" value="F:serine-type endopeptidase activity"/>
    <property type="evidence" value="ECO:0007669"/>
    <property type="project" value="InterPro"/>
</dbReference>
<dbReference type="eggNOG" id="COG0265">
    <property type="taxonomic scope" value="Bacteria"/>
</dbReference>
<keyword evidence="3" id="KW-0378">Hydrolase</keyword>
<keyword evidence="5" id="KW-0472">Membrane</keyword>
<dbReference type="OrthoDB" id="9758917at2"/>
<dbReference type="STRING" id="86416.Clopa_3181"/>
<name>R4KEH2_CLOPA</name>
<evidence type="ECO:0000313" key="8">
    <source>
        <dbReference type="Proteomes" id="UP000013523"/>
    </source>
</evidence>
<comment type="similarity">
    <text evidence="1">Belongs to the peptidase S1C family.</text>
</comment>
<keyword evidence="2 7" id="KW-0645">Protease</keyword>
<evidence type="ECO:0000256" key="2">
    <source>
        <dbReference type="ARBA" id="ARBA00022670"/>
    </source>
</evidence>
<feature type="region of interest" description="Disordered" evidence="4">
    <location>
        <begin position="1"/>
        <end position="21"/>
    </location>
</feature>
<evidence type="ECO:0000313" key="7">
    <source>
        <dbReference type="EMBL" id="AGK97995.1"/>
    </source>
</evidence>
<dbReference type="RefSeq" id="WP_015616283.1">
    <property type="nucleotide sequence ID" value="NC_021182.1"/>
</dbReference>
<dbReference type="PANTHER" id="PTHR43343">
    <property type="entry name" value="PEPTIDASE S12"/>
    <property type="match status" value="1"/>
</dbReference>
<protein>
    <submittedName>
        <fullName evidence="7">Trypsin-like serine protease with C-terminal PDZ domain</fullName>
    </submittedName>
</protein>
<proteinExistence type="inferred from homology"/>
<sequence>MNEHENNSNNENNASNIDSTSELPISNYSAYNVSKDTGYDNTDKGSSHNSFTDSDYEVTSTNKKNNKGKGKKIASYVAVGLICTILGGAASGVASLYVLPKTSFFKSSPLYENLSQQASSNNSNYKASPVVATSGGLTIAEIAKKVSPAVVGVSTKSTVSSGNNFFGGSQAQEQDGMGSGIIFNSNGYILTNYHVISGAQQITVILSNKKEVPAKVVNYDSSMDLAVIKLTGNVTLPGVAELGNSSSLQVGDQVVAIGNPLGKEFLGSVTSGIVSALNRQVQVDSSTTETFIQTDAAINPGNSGGPLVNSLGQVIGINSAKIGTSGVEGIGFAIPIDLVKPKISSLLKPILMLGITCSDISSADAQQNNVPQGVAVIQVNPSSAAEKAGLQANDIITKFDGKNITTTDELNSIKASHKAGDKINIQVYRNGSTKSLTLTLTE</sequence>
<dbReference type="PANTHER" id="PTHR43343:SF3">
    <property type="entry name" value="PROTEASE DO-LIKE 8, CHLOROPLASTIC"/>
    <property type="match status" value="1"/>
</dbReference>
<dbReference type="SUPFAM" id="SSF50494">
    <property type="entry name" value="Trypsin-like serine proteases"/>
    <property type="match status" value="1"/>
</dbReference>
<dbReference type="HOGENOM" id="CLU_020120_0_0_9"/>
<dbReference type="KEGG" id="cpas:Clopa_3181"/>
<gene>
    <name evidence="7" type="ORF">Clopa_3181</name>
</gene>
<feature type="transmembrane region" description="Helical" evidence="5">
    <location>
        <begin position="73"/>
        <end position="99"/>
    </location>
</feature>
<dbReference type="Pfam" id="PF13365">
    <property type="entry name" value="Trypsin_2"/>
    <property type="match status" value="1"/>
</dbReference>
<dbReference type="InterPro" id="IPR001478">
    <property type="entry name" value="PDZ"/>
</dbReference>
<dbReference type="PRINTS" id="PR00834">
    <property type="entry name" value="PROTEASES2C"/>
</dbReference>
<feature type="domain" description="PDZ" evidence="6">
    <location>
        <begin position="335"/>
        <end position="431"/>
    </location>
</feature>
<dbReference type="InterPro" id="IPR009003">
    <property type="entry name" value="Peptidase_S1_PA"/>
</dbReference>
<keyword evidence="5" id="KW-1133">Transmembrane helix</keyword>
<dbReference type="Gene3D" id="2.40.10.10">
    <property type="entry name" value="Trypsin-like serine proteases"/>
    <property type="match status" value="2"/>
</dbReference>
<dbReference type="GO" id="GO:0006508">
    <property type="term" value="P:proteolysis"/>
    <property type="evidence" value="ECO:0007669"/>
    <property type="project" value="UniProtKB-KW"/>
</dbReference>
<accession>R4KEH2</accession>
<dbReference type="PATRIC" id="fig|86416.3.peg.3170"/>
<dbReference type="Pfam" id="PF13180">
    <property type="entry name" value="PDZ_2"/>
    <property type="match status" value="1"/>
</dbReference>
<keyword evidence="5" id="KW-0812">Transmembrane</keyword>
<organism evidence="7 8">
    <name type="scientific">Clostridium pasteurianum BC1</name>
    <dbReference type="NCBI Taxonomy" id="86416"/>
    <lineage>
        <taxon>Bacteria</taxon>
        <taxon>Bacillati</taxon>
        <taxon>Bacillota</taxon>
        <taxon>Clostridia</taxon>
        <taxon>Eubacteriales</taxon>
        <taxon>Clostridiaceae</taxon>
        <taxon>Clostridium</taxon>
    </lineage>
</organism>
<evidence type="ECO:0000256" key="1">
    <source>
        <dbReference type="ARBA" id="ARBA00010541"/>
    </source>
</evidence>
<dbReference type="PROSITE" id="PS50106">
    <property type="entry name" value="PDZ"/>
    <property type="match status" value="1"/>
</dbReference>
<feature type="compositionally biased region" description="Low complexity" evidence="4">
    <location>
        <begin position="7"/>
        <end position="16"/>
    </location>
</feature>
<dbReference type="AlphaFoldDB" id="R4KEH2"/>
<dbReference type="Proteomes" id="UP000013523">
    <property type="component" value="Chromosome"/>
</dbReference>
<feature type="compositionally biased region" description="Polar residues" evidence="4">
    <location>
        <begin position="47"/>
        <end position="61"/>
    </location>
</feature>
<dbReference type="InterPro" id="IPR051201">
    <property type="entry name" value="Chloro_Bact_Ser_Proteases"/>
</dbReference>
<dbReference type="InterPro" id="IPR036034">
    <property type="entry name" value="PDZ_sf"/>
</dbReference>
<keyword evidence="8" id="KW-1185">Reference proteome</keyword>
<dbReference type="InterPro" id="IPR001940">
    <property type="entry name" value="Peptidase_S1C"/>
</dbReference>